<dbReference type="AlphaFoldDB" id="A0A7R9I4Y0"/>
<dbReference type="EMBL" id="OD569045">
    <property type="protein sequence ID" value="CAD7447608.1"/>
    <property type="molecule type" value="Genomic_DNA"/>
</dbReference>
<reference evidence="1" key="1">
    <citation type="submission" date="2020-11" db="EMBL/GenBank/DDBJ databases">
        <authorList>
            <person name="Tran Van P."/>
        </authorList>
    </citation>
    <scope>NUCLEOTIDE SEQUENCE</scope>
</reference>
<proteinExistence type="predicted"/>
<gene>
    <name evidence="1" type="ORF">TBIB3V08_LOCUS9918</name>
</gene>
<name>A0A7R9I4Y0_9NEOP</name>
<accession>A0A7R9I4Y0</accession>
<protein>
    <submittedName>
        <fullName evidence="1">Uncharacterized protein</fullName>
    </submittedName>
</protein>
<evidence type="ECO:0000313" key="1">
    <source>
        <dbReference type="EMBL" id="CAD7447608.1"/>
    </source>
</evidence>
<sequence length="151" mass="16741">MVLSRVFVDGAWSNLPQLTGGGVSVFVHARFEFDLRHEAMRVRVEAVLAAYSHNARVVTTLSANNRNTEDNEMGYRHSSKQDSRMKGFTSCHVRYDRLHHDLALHSRNRSNGAFLICSVGRARGLSTDIGGHGGAWSSLVSDECLVENNLV</sequence>
<organism evidence="1">
    <name type="scientific">Timema bartmani</name>
    <dbReference type="NCBI Taxonomy" id="61472"/>
    <lineage>
        <taxon>Eukaryota</taxon>
        <taxon>Metazoa</taxon>
        <taxon>Ecdysozoa</taxon>
        <taxon>Arthropoda</taxon>
        <taxon>Hexapoda</taxon>
        <taxon>Insecta</taxon>
        <taxon>Pterygota</taxon>
        <taxon>Neoptera</taxon>
        <taxon>Polyneoptera</taxon>
        <taxon>Phasmatodea</taxon>
        <taxon>Timematodea</taxon>
        <taxon>Timematoidea</taxon>
        <taxon>Timematidae</taxon>
        <taxon>Timema</taxon>
    </lineage>
</organism>